<dbReference type="Gene3D" id="3.30.43.10">
    <property type="entry name" value="Uridine Diphospho-n-acetylenolpyruvylglucosamine Reductase, domain 2"/>
    <property type="match status" value="1"/>
</dbReference>
<accession>A0A1T4ZT73</accession>
<keyword evidence="5" id="KW-0560">Oxidoreductase</keyword>
<dbReference type="GO" id="GO:0071949">
    <property type="term" value="F:FAD binding"/>
    <property type="evidence" value="ECO:0007669"/>
    <property type="project" value="InterPro"/>
</dbReference>
<sequence length="401" mass="42480">MLIVQPEGPDDVARTLDFVRTQGVDVAVRCGGHDLLGVSTPARGVLIDLSRMNDVVLDPVAGVARVGGGARAGALTAAGAPHGLAPALGMNPNVGVGGLTLGGGMGWLAGTHGATVDNLLAVDVVTADGRSLKASADENEDLFWALRGGGGNFGVATAFTYRMRPVPQVLAGDIGYRTDPARFLRFLRDFLATSPDELELGVLFSLGSNPFAITRLCWSGDAAAGAAALRPLRTFASPMLDTVRPQSYAGFANGAAHFDNMFLRGGEFAGLGDEVIDALAAIIERGGPKDCLVGVLHYMHGALCRVPADATPFIRTPGHILYNIVAPWQGAGLQRDRMDWALAASEALRGVNSKGIYINYLSYEGEAHVRDSFGPHHARLRAIKRRYDPENLFHHNRNIRA</sequence>
<evidence type="ECO:0000256" key="1">
    <source>
        <dbReference type="ARBA" id="ARBA00001974"/>
    </source>
</evidence>
<dbReference type="STRING" id="439228.SAMN06295920_101177"/>
<organism evidence="7 8">
    <name type="scientific">Rhizorhabdus histidinilytica</name>
    <dbReference type="NCBI Taxonomy" id="439228"/>
    <lineage>
        <taxon>Bacteria</taxon>
        <taxon>Pseudomonadati</taxon>
        <taxon>Pseudomonadota</taxon>
        <taxon>Alphaproteobacteria</taxon>
        <taxon>Sphingomonadales</taxon>
        <taxon>Sphingomonadaceae</taxon>
        <taxon>Rhizorhabdus</taxon>
    </lineage>
</organism>
<dbReference type="InterPro" id="IPR006094">
    <property type="entry name" value="Oxid_FAD_bind_N"/>
</dbReference>
<dbReference type="InterPro" id="IPR036318">
    <property type="entry name" value="FAD-bd_PCMH-like_sf"/>
</dbReference>
<dbReference type="InterPro" id="IPR012951">
    <property type="entry name" value="BBE"/>
</dbReference>
<dbReference type="SUPFAM" id="SSF56176">
    <property type="entry name" value="FAD-binding/transporter-associated domain-like"/>
    <property type="match status" value="1"/>
</dbReference>
<evidence type="ECO:0000313" key="7">
    <source>
        <dbReference type="EMBL" id="SKB25805.1"/>
    </source>
</evidence>
<evidence type="ECO:0000313" key="8">
    <source>
        <dbReference type="Proteomes" id="UP000189818"/>
    </source>
</evidence>
<dbReference type="InterPro" id="IPR016166">
    <property type="entry name" value="FAD-bd_PCMH"/>
</dbReference>
<evidence type="ECO:0000256" key="2">
    <source>
        <dbReference type="ARBA" id="ARBA00005466"/>
    </source>
</evidence>
<dbReference type="PANTHER" id="PTHR42973">
    <property type="entry name" value="BINDING OXIDOREDUCTASE, PUTATIVE (AFU_ORTHOLOGUE AFUA_1G17690)-RELATED"/>
    <property type="match status" value="1"/>
</dbReference>
<reference evidence="8" key="1">
    <citation type="submission" date="2017-02" db="EMBL/GenBank/DDBJ databases">
        <authorList>
            <person name="Varghese N."/>
            <person name="Submissions S."/>
        </authorList>
    </citation>
    <scope>NUCLEOTIDE SEQUENCE [LARGE SCALE GENOMIC DNA]</scope>
    <source>
        <strain evidence="8">UM2</strain>
    </source>
</reference>
<dbReference type="Pfam" id="PF01565">
    <property type="entry name" value="FAD_binding_4"/>
    <property type="match status" value="1"/>
</dbReference>
<keyword evidence="4" id="KW-0274">FAD</keyword>
<evidence type="ECO:0000256" key="4">
    <source>
        <dbReference type="ARBA" id="ARBA00022827"/>
    </source>
</evidence>
<protein>
    <submittedName>
        <fullName evidence="7">FAD/FMN-containing dehydrogenase</fullName>
    </submittedName>
</protein>
<evidence type="ECO:0000256" key="3">
    <source>
        <dbReference type="ARBA" id="ARBA00022630"/>
    </source>
</evidence>
<gene>
    <name evidence="7" type="ORF">SAMN06295920_101177</name>
</gene>
<dbReference type="Proteomes" id="UP000189818">
    <property type="component" value="Unassembled WGS sequence"/>
</dbReference>
<dbReference type="EMBL" id="FUYM01000001">
    <property type="protein sequence ID" value="SKB25805.1"/>
    <property type="molecule type" value="Genomic_DNA"/>
</dbReference>
<dbReference type="PROSITE" id="PS51387">
    <property type="entry name" value="FAD_PCMH"/>
    <property type="match status" value="1"/>
</dbReference>
<keyword evidence="3" id="KW-0285">Flavoprotein</keyword>
<dbReference type="InterPro" id="IPR050416">
    <property type="entry name" value="FAD-linked_Oxidoreductase"/>
</dbReference>
<dbReference type="AlphaFoldDB" id="A0A1T4ZT73"/>
<evidence type="ECO:0000256" key="5">
    <source>
        <dbReference type="ARBA" id="ARBA00023002"/>
    </source>
</evidence>
<dbReference type="InterPro" id="IPR016169">
    <property type="entry name" value="FAD-bd_PCMH_sub2"/>
</dbReference>
<dbReference type="GO" id="GO:0016491">
    <property type="term" value="F:oxidoreductase activity"/>
    <property type="evidence" value="ECO:0007669"/>
    <property type="project" value="UniProtKB-KW"/>
</dbReference>
<proteinExistence type="inferred from homology"/>
<feature type="domain" description="FAD-binding PCMH-type" evidence="6">
    <location>
        <begin position="1"/>
        <end position="166"/>
    </location>
</feature>
<comment type="cofactor">
    <cofactor evidence="1">
        <name>FAD</name>
        <dbReference type="ChEBI" id="CHEBI:57692"/>
    </cofactor>
</comment>
<dbReference type="Gene3D" id="3.40.462.20">
    <property type="match status" value="1"/>
</dbReference>
<evidence type="ECO:0000259" key="6">
    <source>
        <dbReference type="PROSITE" id="PS51387"/>
    </source>
</evidence>
<dbReference type="PANTHER" id="PTHR42973:SF39">
    <property type="entry name" value="FAD-BINDING PCMH-TYPE DOMAIN-CONTAINING PROTEIN"/>
    <property type="match status" value="1"/>
</dbReference>
<comment type="similarity">
    <text evidence="2">Belongs to the oxygen-dependent FAD-linked oxidoreductase family.</text>
</comment>
<dbReference type="Gene3D" id="3.30.465.10">
    <property type="match status" value="1"/>
</dbReference>
<dbReference type="Pfam" id="PF08031">
    <property type="entry name" value="BBE"/>
    <property type="match status" value="1"/>
</dbReference>
<keyword evidence="8" id="KW-1185">Reference proteome</keyword>
<name>A0A1T4ZT73_9SPHN</name>
<dbReference type="InterPro" id="IPR016167">
    <property type="entry name" value="FAD-bd_PCMH_sub1"/>
</dbReference>